<evidence type="ECO:0000256" key="6">
    <source>
        <dbReference type="ARBA" id="ARBA00022989"/>
    </source>
</evidence>
<dbReference type="InterPro" id="IPR046342">
    <property type="entry name" value="CBS_dom_sf"/>
</dbReference>
<dbReference type="SMART" id="SM00116">
    <property type="entry name" value="CBS"/>
    <property type="match status" value="2"/>
</dbReference>
<accession>A0A1Y1SHL1</accession>
<evidence type="ECO:0000256" key="2">
    <source>
        <dbReference type="ARBA" id="ARBA00009749"/>
    </source>
</evidence>
<dbReference type="PANTHER" id="PTHR43773">
    <property type="entry name" value="MAGNESIUM TRANSPORTER MGTE"/>
    <property type="match status" value="1"/>
</dbReference>
<keyword evidence="9" id="KW-1003">Cell membrane</keyword>
<dbReference type="InterPro" id="IPR006667">
    <property type="entry name" value="SLC41_membr_dom"/>
</dbReference>
<keyword evidence="8" id="KW-0129">CBS domain</keyword>
<gene>
    <name evidence="11" type="ORF">ATO7_04730</name>
</gene>
<dbReference type="SUPFAM" id="SSF158791">
    <property type="entry name" value="MgtE N-terminal domain-like"/>
    <property type="match status" value="1"/>
</dbReference>
<dbReference type="GO" id="GO:0015095">
    <property type="term" value="F:magnesium ion transmembrane transporter activity"/>
    <property type="evidence" value="ECO:0007669"/>
    <property type="project" value="UniProtKB-UniRule"/>
</dbReference>
<evidence type="ECO:0000256" key="4">
    <source>
        <dbReference type="ARBA" id="ARBA00022692"/>
    </source>
</evidence>
<keyword evidence="5 9" id="KW-0460">Magnesium</keyword>
<dbReference type="AlphaFoldDB" id="A0A1Y1SHL1"/>
<dbReference type="InterPro" id="IPR036739">
    <property type="entry name" value="SLC41_membr_dom_sf"/>
</dbReference>
<dbReference type="CDD" id="cd04606">
    <property type="entry name" value="CBS_pair_Mg_transporter"/>
    <property type="match status" value="1"/>
</dbReference>
<dbReference type="Pfam" id="PF03448">
    <property type="entry name" value="MgtE_N"/>
    <property type="match status" value="1"/>
</dbReference>
<dbReference type="SUPFAM" id="SSF161093">
    <property type="entry name" value="MgtE membrane domain-like"/>
    <property type="match status" value="1"/>
</dbReference>
<feature type="transmembrane region" description="Helical" evidence="9">
    <location>
        <begin position="306"/>
        <end position="333"/>
    </location>
</feature>
<comment type="caution">
    <text evidence="11">The sequence shown here is derived from an EMBL/GenBank/DDBJ whole genome shotgun (WGS) entry which is preliminary data.</text>
</comment>
<dbReference type="Gene3D" id="1.25.60.10">
    <property type="entry name" value="MgtE N-terminal domain-like"/>
    <property type="match status" value="1"/>
</dbReference>
<dbReference type="SMART" id="SM00924">
    <property type="entry name" value="MgtE_N"/>
    <property type="match status" value="1"/>
</dbReference>
<keyword evidence="9" id="KW-0479">Metal-binding</keyword>
<dbReference type="OrthoDB" id="9790355at2"/>
<dbReference type="Pfam" id="PF01769">
    <property type="entry name" value="MgtE"/>
    <property type="match status" value="1"/>
</dbReference>
<dbReference type="Gene3D" id="1.10.357.20">
    <property type="entry name" value="SLC41 divalent cation transporters, integral membrane domain"/>
    <property type="match status" value="1"/>
</dbReference>
<evidence type="ECO:0000256" key="8">
    <source>
        <dbReference type="PROSITE-ProRule" id="PRU00703"/>
    </source>
</evidence>
<dbReference type="InterPro" id="IPR000644">
    <property type="entry name" value="CBS_dom"/>
</dbReference>
<keyword evidence="12" id="KW-1185">Reference proteome</keyword>
<feature type="transmembrane region" description="Helical" evidence="9">
    <location>
        <begin position="280"/>
        <end position="300"/>
    </location>
</feature>
<dbReference type="EMBL" id="AQQV01000001">
    <property type="protein sequence ID" value="ORE89155.1"/>
    <property type="molecule type" value="Genomic_DNA"/>
</dbReference>
<dbReference type="PROSITE" id="PS51371">
    <property type="entry name" value="CBS"/>
    <property type="match status" value="2"/>
</dbReference>
<keyword evidence="6 9" id="KW-1133">Transmembrane helix</keyword>
<dbReference type="PANTHER" id="PTHR43773:SF1">
    <property type="entry name" value="MAGNESIUM TRANSPORTER MGTE"/>
    <property type="match status" value="1"/>
</dbReference>
<protein>
    <recommendedName>
        <fullName evidence="9">Magnesium transporter MgtE</fullName>
    </recommendedName>
</protein>
<feature type="domain" description="CBS" evidence="10">
    <location>
        <begin position="198"/>
        <end position="256"/>
    </location>
</feature>
<feature type="transmembrane region" description="Helical" evidence="9">
    <location>
        <begin position="354"/>
        <end position="376"/>
    </location>
</feature>
<evidence type="ECO:0000256" key="7">
    <source>
        <dbReference type="ARBA" id="ARBA00023136"/>
    </source>
</evidence>
<evidence type="ECO:0000256" key="9">
    <source>
        <dbReference type="RuleBase" id="RU362011"/>
    </source>
</evidence>
<dbReference type="InterPro" id="IPR006669">
    <property type="entry name" value="MgtE_transporter"/>
</dbReference>
<evidence type="ECO:0000256" key="3">
    <source>
        <dbReference type="ARBA" id="ARBA00022448"/>
    </source>
</evidence>
<dbReference type="InterPro" id="IPR006668">
    <property type="entry name" value="Mg_transptr_MgtE_intracell_dom"/>
</dbReference>
<dbReference type="Proteomes" id="UP000192342">
    <property type="component" value="Unassembled WGS sequence"/>
</dbReference>
<comment type="function">
    <text evidence="9">Acts as a magnesium transporter.</text>
</comment>
<keyword evidence="4 9" id="KW-0812">Transmembrane</keyword>
<evidence type="ECO:0000256" key="5">
    <source>
        <dbReference type="ARBA" id="ARBA00022842"/>
    </source>
</evidence>
<keyword evidence="3 9" id="KW-0813">Transport</keyword>
<feature type="transmembrane region" description="Helical" evidence="9">
    <location>
        <begin position="382"/>
        <end position="407"/>
    </location>
</feature>
<feature type="transmembrane region" description="Helical" evidence="9">
    <location>
        <begin position="419"/>
        <end position="442"/>
    </location>
</feature>
<name>A0A1Y1SHL1_9GAMM</name>
<dbReference type="NCBIfam" id="TIGR00400">
    <property type="entry name" value="mgtE"/>
    <property type="match status" value="1"/>
</dbReference>
<feature type="domain" description="CBS" evidence="10">
    <location>
        <begin position="134"/>
        <end position="197"/>
    </location>
</feature>
<comment type="subunit">
    <text evidence="9">Homodimer.</text>
</comment>
<dbReference type="Pfam" id="PF00571">
    <property type="entry name" value="CBS"/>
    <property type="match status" value="2"/>
</dbReference>
<comment type="similarity">
    <text evidence="2 9">Belongs to the SLC41A transporter family.</text>
</comment>
<proteinExistence type="inferred from homology"/>
<dbReference type="InterPro" id="IPR038076">
    <property type="entry name" value="MgtE_N_sf"/>
</dbReference>
<reference evidence="11 12" key="1">
    <citation type="submission" date="2013-04" db="EMBL/GenBank/DDBJ databases">
        <title>Oceanococcus atlanticus 22II-S10r2 Genome Sequencing.</title>
        <authorList>
            <person name="Lai Q."/>
            <person name="Li G."/>
            <person name="Shao Z."/>
        </authorList>
    </citation>
    <scope>NUCLEOTIDE SEQUENCE [LARGE SCALE GENOMIC DNA]</scope>
    <source>
        <strain evidence="11 12">22II-S10r2</strain>
    </source>
</reference>
<sequence length="443" mass="47992">MTDQIDHLRQALDSGRQGPVQRVLSSLHPAEIAVLIESLPLGEREIVWNLVSDEDRGEVLLHLGEELRAWLIKAMDVEAVISASEGLEIDDLADFIDDLPETLTQRVMSSMDEARRTRVEAVMSYPYDTAGGLMNTDPVSVRPNVTLEVVLRYLRMLGDLPSHTDMLFVVDRYGHFLGILPMNKVVTMNPDVTVSDIMDREFQALSVDLTAGEVAKRFEDRDLISAPVVDERNILLGRITIDDVVDVIRDEAEHSLLAPAGLDEEDDIFAPVRRSARRRAVWLGVNLITAFMASAVVGMFEATLDQVVALAVLMPIVASMGGIGGSQTLTLMIRGLALGQISTANAVALLKKEVAVALINGLLWAVVVSSIVLAWFRSPMLALVIGMALILNQMCASVAGVGLPLLLKKLDIDPALAGSVVLTTITDVVGFFAFLGLGAALLL</sequence>
<evidence type="ECO:0000313" key="12">
    <source>
        <dbReference type="Proteomes" id="UP000192342"/>
    </source>
</evidence>
<organism evidence="11 12">
    <name type="scientific">Oceanococcus atlanticus</name>
    <dbReference type="NCBI Taxonomy" id="1317117"/>
    <lineage>
        <taxon>Bacteria</taxon>
        <taxon>Pseudomonadati</taxon>
        <taxon>Pseudomonadota</taxon>
        <taxon>Gammaproteobacteria</taxon>
        <taxon>Chromatiales</taxon>
        <taxon>Oceanococcaceae</taxon>
        <taxon>Oceanococcus</taxon>
    </lineage>
</organism>
<comment type="subcellular location">
    <subcellularLocation>
        <location evidence="9">Cell membrane</location>
        <topology evidence="9">Multi-pass membrane protein</topology>
    </subcellularLocation>
    <subcellularLocation>
        <location evidence="1">Membrane</location>
        <topology evidence="1">Multi-pass membrane protein</topology>
    </subcellularLocation>
</comment>
<keyword evidence="7 9" id="KW-0472">Membrane</keyword>
<dbReference type="RefSeq" id="WP_083560014.1">
    <property type="nucleotide sequence ID" value="NZ_AQQV01000001.1"/>
</dbReference>
<dbReference type="Gene3D" id="3.10.580.10">
    <property type="entry name" value="CBS-domain"/>
    <property type="match status" value="1"/>
</dbReference>
<dbReference type="GO" id="GO:0005886">
    <property type="term" value="C:plasma membrane"/>
    <property type="evidence" value="ECO:0007669"/>
    <property type="project" value="UniProtKB-SubCell"/>
</dbReference>
<evidence type="ECO:0000256" key="1">
    <source>
        <dbReference type="ARBA" id="ARBA00004141"/>
    </source>
</evidence>
<dbReference type="GO" id="GO:0046872">
    <property type="term" value="F:metal ion binding"/>
    <property type="evidence" value="ECO:0007669"/>
    <property type="project" value="UniProtKB-KW"/>
</dbReference>
<evidence type="ECO:0000313" key="11">
    <source>
        <dbReference type="EMBL" id="ORE89155.1"/>
    </source>
</evidence>
<dbReference type="STRING" id="1317117.ATO7_04730"/>
<evidence type="ECO:0000259" key="10">
    <source>
        <dbReference type="PROSITE" id="PS51371"/>
    </source>
</evidence>
<dbReference type="SUPFAM" id="SSF54631">
    <property type="entry name" value="CBS-domain pair"/>
    <property type="match status" value="1"/>
</dbReference>